<feature type="transmembrane region" description="Helical" evidence="1">
    <location>
        <begin position="132"/>
        <end position="151"/>
    </location>
</feature>
<proteinExistence type="predicted"/>
<keyword evidence="3" id="KW-1185">Reference proteome</keyword>
<reference evidence="2" key="1">
    <citation type="submission" date="2020-12" db="EMBL/GenBank/DDBJ databases">
        <title>Metabolic potential, ecology and presence of endohyphal bacteria is reflected in genomic diversity of Mucoromycotina.</title>
        <authorList>
            <person name="Muszewska A."/>
            <person name="Okrasinska A."/>
            <person name="Steczkiewicz K."/>
            <person name="Drgas O."/>
            <person name="Orlowska M."/>
            <person name="Perlinska-Lenart U."/>
            <person name="Aleksandrzak-Piekarczyk T."/>
            <person name="Szatraj K."/>
            <person name="Zielenkiewicz U."/>
            <person name="Pilsyk S."/>
            <person name="Malc E."/>
            <person name="Mieczkowski P."/>
            <person name="Kruszewska J.S."/>
            <person name="Biernat P."/>
            <person name="Pawlowska J."/>
        </authorList>
    </citation>
    <scope>NUCLEOTIDE SEQUENCE</scope>
    <source>
        <strain evidence="2">WA0000067209</strain>
    </source>
</reference>
<dbReference type="AlphaFoldDB" id="A0A8H7PGD6"/>
<keyword evidence="1" id="KW-0812">Transmembrane</keyword>
<feature type="transmembrane region" description="Helical" evidence="1">
    <location>
        <begin position="157"/>
        <end position="177"/>
    </location>
</feature>
<accession>A0A8H7PGD6</accession>
<evidence type="ECO:0000313" key="3">
    <source>
        <dbReference type="Proteomes" id="UP000654370"/>
    </source>
</evidence>
<sequence length="205" mass="22983">MERPPLTDRISFSFATTATQEEPLSTWKQQLGTVWTSIDWRMITRILKCDVAVTVSFILILSNWGWSQIGTGMVLSSIAIEFIHPAGSYGRIWENAAFGVFMSSLATAWSILGTYCAHVVRNPDDPTLTQPSVCVVLYTFLIVGAFVLNYVRVKWEQTNVAGLFSATIMILSLVSAVRDTQWSPRTVVRYQSIVISLLQIVELRD</sequence>
<protein>
    <submittedName>
        <fullName evidence="2">Uncharacterized protein</fullName>
    </submittedName>
</protein>
<feature type="transmembrane region" description="Helical" evidence="1">
    <location>
        <begin position="96"/>
        <end position="120"/>
    </location>
</feature>
<gene>
    <name evidence="2" type="ORF">INT43_000181</name>
</gene>
<organism evidence="2 3">
    <name type="scientific">Mortierella isabellina</name>
    <name type="common">Filamentous fungus</name>
    <name type="synonym">Umbelopsis isabellina</name>
    <dbReference type="NCBI Taxonomy" id="91625"/>
    <lineage>
        <taxon>Eukaryota</taxon>
        <taxon>Fungi</taxon>
        <taxon>Fungi incertae sedis</taxon>
        <taxon>Mucoromycota</taxon>
        <taxon>Mucoromycotina</taxon>
        <taxon>Umbelopsidomycetes</taxon>
        <taxon>Umbelopsidales</taxon>
        <taxon>Umbelopsidaceae</taxon>
        <taxon>Umbelopsis</taxon>
    </lineage>
</organism>
<comment type="caution">
    <text evidence="2">The sequence shown here is derived from an EMBL/GenBank/DDBJ whole genome shotgun (WGS) entry which is preliminary data.</text>
</comment>
<dbReference type="Proteomes" id="UP000654370">
    <property type="component" value="Unassembled WGS sequence"/>
</dbReference>
<evidence type="ECO:0000313" key="2">
    <source>
        <dbReference type="EMBL" id="KAG2172831.1"/>
    </source>
</evidence>
<keyword evidence="1" id="KW-1133">Transmembrane helix</keyword>
<dbReference type="OrthoDB" id="2389992at2759"/>
<evidence type="ECO:0000256" key="1">
    <source>
        <dbReference type="SAM" id="Phobius"/>
    </source>
</evidence>
<dbReference type="EMBL" id="JAEPQZ010000016">
    <property type="protein sequence ID" value="KAG2172831.1"/>
    <property type="molecule type" value="Genomic_DNA"/>
</dbReference>
<name>A0A8H7PGD6_MORIS</name>
<keyword evidence="1" id="KW-0472">Membrane</keyword>